<gene>
    <name evidence="1" type="ORF">HNR08_001600</name>
</gene>
<accession>A0A7W8W9R7</accession>
<name>A0A7W8W9R7_9CELL</name>
<evidence type="ECO:0000313" key="2">
    <source>
        <dbReference type="Proteomes" id="UP000564629"/>
    </source>
</evidence>
<organism evidence="1 2">
    <name type="scientific">Cellulomonas hominis</name>
    <dbReference type="NCBI Taxonomy" id="156981"/>
    <lineage>
        <taxon>Bacteria</taxon>
        <taxon>Bacillati</taxon>
        <taxon>Actinomycetota</taxon>
        <taxon>Actinomycetes</taxon>
        <taxon>Micrococcales</taxon>
        <taxon>Cellulomonadaceae</taxon>
        <taxon>Cellulomonas</taxon>
    </lineage>
</organism>
<evidence type="ECO:0000313" key="1">
    <source>
        <dbReference type="EMBL" id="MBB5472864.1"/>
    </source>
</evidence>
<protein>
    <submittedName>
        <fullName evidence="1">Uncharacterized protein</fullName>
    </submittedName>
</protein>
<dbReference type="EMBL" id="JACHDN010000001">
    <property type="protein sequence ID" value="MBB5472864.1"/>
    <property type="molecule type" value="Genomic_DNA"/>
</dbReference>
<reference evidence="1 2" key="1">
    <citation type="submission" date="2020-08" db="EMBL/GenBank/DDBJ databases">
        <title>Sequencing the genomes of 1000 actinobacteria strains.</title>
        <authorList>
            <person name="Klenk H.-P."/>
        </authorList>
    </citation>
    <scope>NUCLEOTIDE SEQUENCE [LARGE SCALE GENOMIC DNA]</scope>
    <source>
        <strain evidence="1 2">DSM 9581</strain>
    </source>
</reference>
<proteinExistence type="predicted"/>
<dbReference type="AlphaFoldDB" id="A0A7W8W9R7"/>
<sequence length="33" mass="3620">MVSANGNDQVHVVLNLVREGGARADLLRDWARS</sequence>
<comment type="caution">
    <text evidence="1">The sequence shown here is derived from an EMBL/GenBank/DDBJ whole genome shotgun (WGS) entry which is preliminary data.</text>
</comment>
<dbReference type="Proteomes" id="UP000564629">
    <property type="component" value="Unassembled WGS sequence"/>
</dbReference>